<evidence type="ECO:0000256" key="1">
    <source>
        <dbReference type="SAM" id="SignalP"/>
    </source>
</evidence>
<organism evidence="2 3">
    <name type="scientific">Alkalicoccobacillus gibsonii</name>
    <dbReference type="NCBI Taxonomy" id="79881"/>
    <lineage>
        <taxon>Bacteria</taxon>
        <taxon>Bacillati</taxon>
        <taxon>Bacillota</taxon>
        <taxon>Bacilli</taxon>
        <taxon>Bacillales</taxon>
        <taxon>Bacillaceae</taxon>
        <taxon>Alkalicoccobacillus</taxon>
    </lineage>
</organism>
<evidence type="ECO:0000313" key="3">
    <source>
        <dbReference type="Proteomes" id="UP001418796"/>
    </source>
</evidence>
<proteinExistence type="predicted"/>
<dbReference type="Gene3D" id="3.40.190.10">
    <property type="entry name" value="Periplasmic binding protein-like II"/>
    <property type="match status" value="2"/>
</dbReference>
<comment type="caution">
    <text evidence="2">The sequence shown here is derived from an EMBL/GenBank/DDBJ whole genome shotgun (WGS) entry which is preliminary data.</text>
</comment>
<dbReference type="PROSITE" id="PS51257">
    <property type="entry name" value="PROKAR_LIPOPROTEIN"/>
    <property type="match status" value="1"/>
</dbReference>
<dbReference type="SUPFAM" id="SSF53850">
    <property type="entry name" value="Periplasmic binding protein-like II"/>
    <property type="match status" value="1"/>
</dbReference>
<reference evidence="2 3" key="1">
    <citation type="submission" date="2024-03" db="EMBL/GenBank/DDBJ databases">
        <title>Bacilli Hybrid Assemblies.</title>
        <authorList>
            <person name="Kovac J."/>
        </authorList>
    </citation>
    <scope>NUCLEOTIDE SEQUENCE [LARGE SCALE GENOMIC DNA]</scope>
    <source>
        <strain evidence="2 3">FSL R7-0666</strain>
    </source>
</reference>
<sequence>MKRKWSKILLLSLCVFIFTACSSNEDVSEETVDGKTTMKVFMPDYTERDLDTNSFTAFVEDEFDLNLEFETTSYDTSAAKERRQISLSSGDYPDVYFLIPWVDQFSANDMLRYGKQGVLLPLNDLIKEHAPNLQQVLDSDDEYRALATAPDGNIYGIPQLIECFHCTWPNKLWMNSTWLDNLNLEAPKTHEEFRDVLRAFKDDDPNGNGSNDEIPFSGSISIAQHSVIPFLMNGFVYDDAKTRLAVDNDQVSFVATSDEWKQGLEYIHELYEEGLIDPGAFTQNAEAYTQLGSNADEVILGAGPSMHPNEFANNDNSLEYDALAPLQGPNAAYSTYKYPIEQGATFAITNKASEDVQVKAIQLLDYMFTTEGSLRSMYGEEGESWEKAKDGDVAINEDVEAQIKELHPEDEPNSNWGASAQYYHPVEFRDSWVQAEDIYTQEGYERRLQEATYLYADAEPEQVFPYWSVWFDEIVQEEVATLETNIKTNVEQSAVRFIVGELDFEKDWDSYLSGLESLGVDRYVEIMQEAYDEYRATVN</sequence>
<dbReference type="InterPro" id="IPR050490">
    <property type="entry name" value="Bact_solute-bd_prot1"/>
</dbReference>
<keyword evidence="1" id="KW-0732">Signal</keyword>
<feature type="chain" id="PRO_5047300190" evidence="1">
    <location>
        <begin position="23"/>
        <end position="539"/>
    </location>
</feature>
<dbReference type="PANTHER" id="PTHR43649:SF17">
    <property type="entry name" value="ABC TRANSPORTER SOLUTE BINDING PROTEIN-SUGAR TRANSPORT"/>
    <property type="match status" value="1"/>
</dbReference>
<keyword evidence="3" id="KW-1185">Reference proteome</keyword>
<feature type="signal peptide" evidence="1">
    <location>
        <begin position="1"/>
        <end position="22"/>
    </location>
</feature>
<dbReference type="Proteomes" id="UP001418796">
    <property type="component" value="Unassembled WGS sequence"/>
</dbReference>
<dbReference type="EMBL" id="JBCITK010000001">
    <property type="protein sequence ID" value="MEN0643588.1"/>
    <property type="molecule type" value="Genomic_DNA"/>
</dbReference>
<accession>A0ABU9VIC3</accession>
<dbReference type="PANTHER" id="PTHR43649">
    <property type="entry name" value="ARABINOSE-BINDING PROTEIN-RELATED"/>
    <property type="match status" value="1"/>
</dbReference>
<gene>
    <name evidence="2" type="ORF">MKY91_10570</name>
</gene>
<evidence type="ECO:0000313" key="2">
    <source>
        <dbReference type="EMBL" id="MEN0643588.1"/>
    </source>
</evidence>
<dbReference type="RefSeq" id="WP_343130486.1">
    <property type="nucleotide sequence ID" value="NZ_JBCITK010000001.1"/>
</dbReference>
<name>A0ABU9VIC3_9BACI</name>
<protein>
    <submittedName>
        <fullName evidence="2">ABC transporter substrate-binding protein</fullName>
    </submittedName>
</protein>